<dbReference type="Proteomes" id="UP000380867">
    <property type="component" value="Unassembled WGS sequence"/>
</dbReference>
<keyword evidence="3" id="KW-1185">Reference proteome</keyword>
<sequence>MNRLVRLLLLAGGLLYANWVVQMVLPAHLSLLTSYVSELSALSRPYHQVFRSLDVLSGVLVIAGAMYGLAVGRRDRPAATAWAALALFGLSNVVDALTPLPCTLTVGAACNTSTPHDAWGWVGDPHLYASLGEEVFFAVAFVAVVVALRSGGATIATRGRAEVLGAVAICASVVAGLLTAQLNFFGHDMLLGLAQRLEVLLMALWIAFIPAELVTPPRRSLHDSRRFLRVR</sequence>
<dbReference type="Pfam" id="PF06197">
    <property type="entry name" value="DUF998"/>
    <property type="match status" value="1"/>
</dbReference>
<keyword evidence="1" id="KW-1133">Transmembrane helix</keyword>
<feature type="transmembrane region" description="Helical" evidence="1">
    <location>
        <begin position="163"/>
        <end position="185"/>
    </location>
</feature>
<comment type="caution">
    <text evidence="2">The sequence shown here is derived from an EMBL/GenBank/DDBJ whole genome shotgun (WGS) entry which is preliminary data.</text>
</comment>
<evidence type="ECO:0000256" key="1">
    <source>
        <dbReference type="SAM" id="Phobius"/>
    </source>
</evidence>
<dbReference type="AlphaFoldDB" id="A0A5M4FBW8"/>
<keyword evidence="1" id="KW-0812">Transmembrane</keyword>
<feature type="transmembrane region" description="Helical" evidence="1">
    <location>
        <begin position="135"/>
        <end position="156"/>
    </location>
</feature>
<dbReference type="OrthoDB" id="3406108at2"/>
<accession>A0A5M4FBW8</accession>
<dbReference type="InterPro" id="IPR009339">
    <property type="entry name" value="DUF998"/>
</dbReference>
<keyword evidence="1" id="KW-0472">Membrane</keyword>
<evidence type="ECO:0000313" key="2">
    <source>
        <dbReference type="EMBL" id="KAA1395761.1"/>
    </source>
</evidence>
<organism evidence="2 3">
    <name type="scientific">Aeromicrobium ginsengisoli</name>
    <dbReference type="NCBI Taxonomy" id="363867"/>
    <lineage>
        <taxon>Bacteria</taxon>
        <taxon>Bacillati</taxon>
        <taxon>Actinomycetota</taxon>
        <taxon>Actinomycetes</taxon>
        <taxon>Propionibacteriales</taxon>
        <taxon>Nocardioidaceae</taxon>
        <taxon>Aeromicrobium</taxon>
    </lineage>
</organism>
<name>A0A5M4FBW8_9ACTN</name>
<gene>
    <name evidence="2" type="ORF">ESP70_016620</name>
</gene>
<reference evidence="2" key="1">
    <citation type="submission" date="2019-09" db="EMBL/GenBank/DDBJ databases">
        <authorList>
            <person name="Li J."/>
        </authorList>
    </citation>
    <scope>NUCLEOTIDE SEQUENCE [LARGE SCALE GENOMIC DNA]</scope>
    <source>
        <strain evidence="2">JCM 14732</strain>
    </source>
</reference>
<protein>
    <submittedName>
        <fullName evidence="2">DUF998 domain-containing protein</fullName>
    </submittedName>
</protein>
<evidence type="ECO:0000313" key="3">
    <source>
        <dbReference type="Proteomes" id="UP000380867"/>
    </source>
</evidence>
<feature type="transmembrane region" description="Helical" evidence="1">
    <location>
        <begin position="50"/>
        <end position="70"/>
    </location>
</feature>
<proteinExistence type="predicted"/>
<feature type="transmembrane region" description="Helical" evidence="1">
    <location>
        <begin position="197"/>
        <end position="215"/>
    </location>
</feature>
<feature type="transmembrane region" description="Helical" evidence="1">
    <location>
        <begin position="77"/>
        <end position="94"/>
    </location>
</feature>
<dbReference type="EMBL" id="SDPQ02000003">
    <property type="protein sequence ID" value="KAA1395761.1"/>
    <property type="molecule type" value="Genomic_DNA"/>
</dbReference>
<dbReference type="RefSeq" id="WP_149690412.1">
    <property type="nucleotide sequence ID" value="NZ_SDPQ02000003.1"/>
</dbReference>